<feature type="compositionally biased region" description="Acidic residues" evidence="1">
    <location>
        <begin position="64"/>
        <end position="74"/>
    </location>
</feature>
<dbReference type="Proteomes" id="UP000236291">
    <property type="component" value="Unassembled WGS sequence"/>
</dbReference>
<sequence>LVFGVQSFVNTSEKTSETIEGEPQNPKSVSEVVETKAPISDNPNLTENLGSAAEKEDNTTSEPVESDMQTDDIPIESVSKNADKSPT</sequence>
<evidence type="ECO:0000313" key="3">
    <source>
        <dbReference type="Proteomes" id="UP000236291"/>
    </source>
</evidence>
<reference evidence="2 3" key="1">
    <citation type="journal article" date="2014" name="Am. J. Bot.">
        <title>Genome assembly and annotation for red clover (Trifolium pratense; Fabaceae).</title>
        <authorList>
            <person name="Istvanek J."/>
            <person name="Jaros M."/>
            <person name="Krenek A."/>
            <person name="Repkova J."/>
        </authorList>
    </citation>
    <scope>NUCLEOTIDE SEQUENCE [LARGE SCALE GENOMIC DNA]</scope>
    <source>
        <strain evidence="3">cv. Tatra</strain>
        <tissue evidence="2">Young leaves</tissue>
    </source>
</reference>
<feature type="non-terminal residue" evidence="2">
    <location>
        <position position="1"/>
    </location>
</feature>
<organism evidence="2 3">
    <name type="scientific">Trifolium pratense</name>
    <name type="common">Red clover</name>
    <dbReference type="NCBI Taxonomy" id="57577"/>
    <lineage>
        <taxon>Eukaryota</taxon>
        <taxon>Viridiplantae</taxon>
        <taxon>Streptophyta</taxon>
        <taxon>Embryophyta</taxon>
        <taxon>Tracheophyta</taxon>
        <taxon>Spermatophyta</taxon>
        <taxon>Magnoliopsida</taxon>
        <taxon>eudicotyledons</taxon>
        <taxon>Gunneridae</taxon>
        <taxon>Pentapetalae</taxon>
        <taxon>rosids</taxon>
        <taxon>fabids</taxon>
        <taxon>Fabales</taxon>
        <taxon>Fabaceae</taxon>
        <taxon>Papilionoideae</taxon>
        <taxon>50 kb inversion clade</taxon>
        <taxon>NPAAA clade</taxon>
        <taxon>Hologalegina</taxon>
        <taxon>IRL clade</taxon>
        <taxon>Trifolieae</taxon>
        <taxon>Trifolium</taxon>
    </lineage>
</organism>
<name>A0A2K3KJ85_TRIPR</name>
<feature type="region of interest" description="Disordered" evidence="1">
    <location>
        <begin position="1"/>
        <end position="87"/>
    </location>
</feature>
<protein>
    <submittedName>
        <fullName evidence="2">Uncharacterized protein</fullName>
    </submittedName>
</protein>
<proteinExistence type="predicted"/>
<gene>
    <name evidence="2" type="ORF">L195_g063025</name>
</gene>
<feature type="non-terminal residue" evidence="2">
    <location>
        <position position="87"/>
    </location>
</feature>
<comment type="caution">
    <text evidence="2">The sequence shown here is derived from an EMBL/GenBank/DDBJ whole genome shotgun (WGS) entry which is preliminary data.</text>
</comment>
<evidence type="ECO:0000256" key="1">
    <source>
        <dbReference type="SAM" id="MobiDB-lite"/>
    </source>
</evidence>
<dbReference type="AlphaFoldDB" id="A0A2K3KJ85"/>
<reference evidence="2 3" key="2">
    <citation type="journal article" date="2017" name="Front. Plant Sci.">
        <title>Gene Classification and Mining of Molecular Markers Useful in Red Clover (Trifolium pratense) Breeding.</title>
        <authorList>
            <person name="Istvanek J."/>
            <person name="Dluhosova J."/>
            <person name="Dluhos P."/>
            <person name="Patkova L."/>
            <person name="Nedelnik J."/>
            <person name="Repkova J."/>
        </authorList>
    </citation>
    <scope>NUCLEOTIDE SEQUENCE [LARGE SCALE GENOMIC DNA]</scope>
    <source>
        <strain evidence="3">cv. Tatra</strain>
        <tissue evidence="2">Young leaves</tissue>
    </source>
</reference>
<accession>A0A2K3KJ85</accession>
<evidence type="ECO:0000313" key="2">
    <source>
        <dbReference type="EMBL" id="PNX66358.1"/>
    </source>
</evidence>
<dbReference type="EMBL" id="ASHM01192728">
    <property type="protein sequence ID" value="PNX66358.1"/>
    <property type="molecule type" value="Genomic_DNA"/>
</dbReference>